<keyword evidence="2" id="KW-1185">Reference proteome</keyword>
<organism evidence="1 2">
    <name type="scientific">Mesorhizobium tamadayense</name>
    <dbReference type="NCBI Taxonomy" id="425306"/>
    <lineage>
        <taxon>Bacteria</taxon>
        <taxon>Pseudomonadati</taxon>
        <taxon>Pseudomonadota</taxon>
        <taxon>Alphaproteobacteria</taxon>
        <taxon>Hyphomicrobiales</taxon>
        <taxon>Phyllobacteriaceae</taxon>
        <taxon>Mesorhizobium</taxon>
    </lineage>
</organism>
<dbReference type="AlphaFoldDB" id="A0A3P3F3K7"/>
<accession>A0A3P3F3K7</accession>
<proteinExistence type="predicted"/>
<comment type="caution">
    <text evidence="1">The sequence shown here is derived from an EMBL/GenBank/DDBJ whole genome shotgun (WGS) entry which is preliminary data.</text>
</comment>
<evidence type="ECO:0000313" key="2">
    <source>
        <dbReference type="Proteomes" id="UP000273786"/>
    </source>
</evidence>
<evidence type="ECO:0000313" key="1">
    <source>
        <dbReference type="EMBL" id="RRH93204.1"/>
    </source>
</evidence>
<dbReference type="EMBL" id="RQXT01000053">
    <property type="protein sequence ID" value="RRH93204.1"/>
    <property type="molecule type" value="Genomic_DNA"/>
</dbReference>
<name>A0A3P3F3K7_9HYPH</name>
<reference evidence="1 2" key="1">
    <citation type="submission" date="2018-11" db="EMBL/GenBank/DDBJ databases">
        <title>the genome of Mesorhizobium tamadayense DSM 28320.</title>
        <authorList>
            <person name="Gao J."/>
        </authorList>
    </citation>
    <scope>NUCLEOTIDE SEQUENCE [LARGE SCALE GENOMIC DNA]</scope>
    <source>
        <strain evidence="1 2">DSM 28320</strain>
    </source>
</reference>
<dbReference type="OrthoDB" id="8101324at2"/>
<sequence>MGGKVGTATSAAGAGVAGAADVATKATGAAAFQAQIAELTAVSMEATARDIELRTVTTNLQTIKKAADERVQ</sequence>
<dbReference type="Proteomes" id="UP000273786">
    <property type="component" value="Unassembled WGS sequence"/>
</dbReference>
<gene>
    <name evidence="1" type="ORF">EH240_30115</name>
</gene>
<protein>
    <submittedName>
        <fullName evidence="1">Nodulation protein NopA</fullName>
    </submittedName>
</protein>